<keyword evidence="6 8" id="KW-0810">Translation regulation</keyword>
<dbReference type="Proteomes" id="UP001175271">
    <property type="component" value="Unassembled WGS sequence"/>
</dbReference>
<dbReference type="EMBL" id="JAUCMV010000005">
    <property type="protein sequence ID" value="KAK0394456.1"/>
    <property type="molecule type" value="Genomic_DNA"/>
</dbReference>
<evidence type="ECO:0000313" key="12">
    <source>
        <dbReference type="Proteomes" id="UP001175271"/>
    </source>
</evidence>
<evidence type="ECO:0000256" key="6">
    <source>
        <dbReference type="ARBA" id="ARBA00022845"/>
    </source>
</evidence>
<feature type="compositionally biased region" description="Polar residues" evidence="9">
    <location>
        <begin position="550"/>
        <end position="560"/>
    </location>
</feature>
<dbReference type="InterPro" id="IPR024161">
    <property type="entry name" value="Znf_nanos-typ"/>
</dbReference>
<evidence type="ECO:0000256" key="2">
    <source>
        <dbReference type="ARBA" id="ARBA00022490"/>
    </source>
</evidence>
<reference evidence="11" key="1">
    <citation type="submission" date="2023-06" db="EMBL/GenBank/DDBJ databases">
        <title>Genomic analysis of the entomopathogenic nematode Steinernema hermaphroditum.</title>
        <authorList>
            <person name="Schwarz E.M."/>
            <person name="Heppert J.K."/>
            <person name="Baniya A."/>
            <person name="Schwartz H.T."/>
            <person name="Tan C.-H."/>
            <person name="Antoshechkin I."/>
            <person name="Sternberg P.W."/>
            <person name="Goodrich-Blair H."/>
            <person name="Dillman A.R."/>
        </authorList>
    </citation>
    <scope>NUCLEOTIDE SEQUENCE</scope>
    <source>
        <strain evidence="11">PS9179</strain>
        <tissue evidence="11">Whole animal</tissue>
    </source>
</reference>
<dbReference type="InterPro" id="IPR008705">
    <property type="entry name" value="Nanos/Xcar2"/>
</dbReference>
<feature type="domain" description="Nanos-type" evidence="10">
    <location>
        <begin position="362"/>
        <end position="416"/>
    </location>
</feature>
<sequence length="598" mass="66983">MQPSNSNFNSTVPPYAARQPVPPQNYGQPIPAAHPAPNAYYAHQIPSYITMHTAPQMRLPYMHQPQYAQYQGQQVQQYSYGPPQQMMVNATAAQVSRRPPFRPTQQGDAYPTGQYNNGNSMNAVETVSYAPCNNDVSQSQIPPNAYPPKQITNMPNIPAPTTHHQMAPQVVQHSMYFMPVDQSRFMHAGAVPPQHYPYPMNPDLLHHYLQQQQQQLYRSQMAAQPPSRPESVMYQEPNMNYQSHGYDNNMTYRSDSESHPGKESVPPKDPVNVRPQGSVATPQQHSSTTSIASIVSDIIQEKIQAKNKAFIEAEQKSQAATNQICQQSPEQEASQSPASMVVMEEAKEIADVTEESPQEYHGCTLCQARQLPESEYTSHCLRDAENRATCPILRAKVCPLCQATGDNAHDQFFCPTRNDERLERTKAMLNGQAELDAKFEQMALHNGETEIHVDDTASEHPTYEHDLHEQIDLEHEAASVAESYTSSIPVRPGSAAPTNSSIVGSPEPPSKQDYPTQKVWVNSAYQRKSHYHRGTRGGHGHGHGHHRNVENGNGTHTISQKPKEHNNNPGENYGSKRRRGCTRNCPKNCTTKHFMSRQ</sequence>
<keyword evidence="12" id="KW-1185">Reference proteome</keyword>
<dbReference type="InterPro" id="IPR038129">
    <property type="entry name" value="Nanos_sf"/>
</dbReference>
<feature type="compositionally biased region" description="Polar residues" evidence="9">
    <location>
        <begin position="1"/>
        <end position="12"/>
    </location>
</feature>
<dbReference type="PROSITE" id="PS51522">
    <property type="entry name" value="ZF_NANOS"/>
    <property type="match status" value="1"/>
</dbReference>
<dbReference type="GO" id="GO:0006417">
    <property type="term" value="P:regulation of translation"/>
    <property type="evidence" value="ECO:0007669"/>
    <property type="project" value="UniProtKB-UniRule"/>
</dbReference>
<feature type="region of interest" description="Disordered" evidence="9">
    <location>
        <begin position="96"/>
        <end position="118"/>
    </location>
</feature>
<evidence type="ECO:0000256" key="1">
    <source>
        <dbReference type="ARBA" id="ARBA00004496"/>
    </source>
</evidence>
<dbReference type="GO" id="GO:0008270">
    <property type="term" value="F:zinc ion binding"/>
    <property type="evidence" value="ECO:0007669"/>
    <property type="project" value="UniProtKB-KW"/>
</dbReference>
<feature type="region of interest" description="Disordered" evidence="9">
    <location>
        <begin position="480"/>
        <end position="515"/>
    </location>
</feature>
<feature type="region of interest" description="Disordered" evidence="9">
    <location>
        <begin position="531"/>
        <end position="598"/>
    </location>
</feature>
<comment type="caution">
    <text evidence="11">The sequence shown here is derived from an EMBL/GenBank/DDBJ whole genome shotgun (WGS) entry which is preliminary data.</text>
</comment>
<dbReference type="PANTHER" id="PTHR12887">
    <property type="entry name" value="NANOS PROTEIN"/>
    <property type="match status" value="1"/>
</dbReference>
<evidence type="ECO:0000256" key="4">
    <source>
        <dbReference type="ARBA" id="ARBA00022771"/>
    </source>
</evidence>
<dbReference type="Gene3D" id="4.10.60.30">
    <property type="entry name" value="Nanos, RNA-binding domain"/>
    <property type="match status" value="1"/>
</dbReference>
<keyword evidence="3" id="KW-0479">Metal-binding</keyword>
<evidence type="ECO:0000313" key="11">
    <source>
        <dbReference type="EMBL" id="KAK0394456.1"/>
    </source>
</evidence>
<dbReference type="GO" id="GO:0003723">
    <property type="term" value="F:RNA binding"/>
    <property type="evidence" value="ECO:0007669"/>
    <property type="project" value="UniProtKB-UniRule"/>
</dbReference>
<feature type="compositionally biased region" description="Polar residues" evidence="9">
    <location>
        <begin position="278"/>
        <end position="289"/>
    </location>
</feature>
<protein>
    <recommendedName>
        <fullName evidence="10">Nanos-type domain-containing protein</fullName>
    </recommendedName>
</protein>
<name>A0AA39LE66_9BILA</name>
<feature type="compositionally biased region" description="Basic residues" evidence="9">
    <location>
        <begin position="531"/>
        <end position="546"/>
    </location>
</feature>
<evidence type="ECO:0000256" key="8">
    <source>
        <dbReference type="PROSITE-ProRule" id="PRU00855"/>
    </source>
</evidence>
<feature type="compositionally biased region" description="Polar residues" evidence="9">
    <location>
        <begin position="585"/>
        <end position="598"/>
    </location>
</feature>
<feature type="compositionally biased region" description="Polar residues" evidence="9">
    <location>
        <begin position="103"/>
        <end position="118"/>
    </location>
</feature>
<feature type="compositionally biased region" description="Basic and acidic residues" evidence="9">
    <location>
        <begin position="254"/>
        <end position="266"/>
    </location>
</feature>
<evidence type="ECO:0000256" key="7">
    <source>
        <dbReference type="ARBA" id="ARBA00022884"/>
    </source>
</evidence>
<feature type="compositionally biased region" description="Polar residues" evidence="9">
    <location>
        <begin position="237"/>
        <end position="253"/>
    </location>
</feature>
<evidence type="ECO:0000259" key="10">
    <source>
        <dbReference type="PROSITE" id="PS51522"/>
    </source>
</evidence>
<proteinExistence type="inferred from homology"/>
<keyword evidence="7 8" id="KW-0694">RNA-binding</keyword>
<evidence type="ECO:0000256" key="5">
    <source>
        <dbReference type="ARBA" id="ARBA00022833"/>
    </source>
</evidence>
<keyword evidence="4 8" id="KW-0863">Zinc-finger</keyword>
<keyword evidence="5" id="KW-0862">Zinc</keyword>
<feature type="region of interest" description="Disordered" evidence="9">
    <location>
        <begin position="211"/>
        <end position="289"/>
    </location>
</feature>
<dbReference type="GO" id="GO:0005737">
    <property type="term" value="C:cytoplasm"/>
    <property type="evidence" value="ECO:0007669"/>
    <property type="project" value="UniProtKB-SubCell"/>
</dbReference>
<accession>A0AA39LE66</accession>
<evidence type="ECO:0000256" key="9">
    <source>
        <dbReference type="SAM" id="MobiDB-lite"/>
    </source>
</evidence>
<dbReference type="Pfam" id="PF05741">
    <property type="entry name" value="zf-nanos"/>
    <property type="match status" value="1"/>
</dbReference>
<gene>
    <name evidence="11" type="ORF">QR680_000747</name>
</gene>
<comment type="subcellular location">
    <subcellularLocation>
        <location evidence="1">Cytoplasm</location>
    </subcellularLocation>
</comment>
<organism evidence="11 12">
    <name type="scientific">Steinernema hermaphroditum</name>
    <dbReference type="NCBI Taxonomy" id="289476"/>
    <lineage>
        <taxon>Eukaryota</taxon>
        <taxon>Metazoa</taxon>
        <taxon>Ecdysozoa</taxon>
        <taxon>Nematoda</taxon>
        <taxon>Chromadorea</taxon>
        <taxon>Rhabditida</taxon>
        <taxon>Tylenchina</taxon>
        <taxon>Panagrolaimomorpha</taxon>
        <taxon>Strongyloidoidea</taxon>
        <taxon>Steinernematidae</taxon>
        <taxon>Steinernema</taxon>
    </lineage>
</organism>
<keyword evidence="2" id="KW-0963">Cytoplasm</keyword>
<comment type="similarity">
    <text evidence="8">Belongs to the nanos family.</text>
</comment>
<dbReference type="AlphaFoldDB" id="A0AA39LE66"/>
<feature type="region of interest" description="Disordered" evidence="9">
    <location>
        <begin position="1"/>
        <end position="20"/>
    </location>
</feature>
<evidence type="ECO:0000256" key="3">
    <source>
        <dbReference type="ARBA" id="ARBA00022723"/>
    </source>
</evidence>